<feature type="transmembrane region" description="Helical" evidence="7">
    <location>
        <begin position="39"/>
        <end position="60"/>
    </location>
</feature>
<evidence type="ECO:0000256" key="6">
    <source>
        <dbReference type="ARBA" id="ARBA00023136"/>
    </source>
</evidence>
<feature type="transmembrane region" description="Helical" evidence="7">
    <location>
        <begin position="113"/>
        <end position="142"/>
    </location>
</feature>
<evidence type="ECO:0000313" key="9">
    <source>
        <dbReference type="Proteomes" id="UP000030185"/>
    </source>
</evidence>
<accession>A0A098LIF6</accession>
<dbReference type="InterPro" id="IPR005614">
    <property type="entry name" value="NrfD-like"/>
</dbReference>
<organism evidence="8 9">
    <name type="scientific">Sporocytophaga myxococcoides</name>
    <dbReference type="NCBI Taxonomy" id="153721"/>
    <lineage>
        <taxon>Bacteria</taxon>
        <taxon>Pseudomonadati</taxon>
        <taxon>Bacteroidota</taxon>
        <taxon>Cytophagia</taxon>
        <taxon>Cytophagales</taxon>
        <taxon>Cytophagaceae</taxon>
        <taxon>Sporocytophaga</taxon>
    </lineage>
</organism>
<dbReference type="PANTHER" id="PTHR43044:SF2">
    <property type="entry name" value="POLYSULPHIDE REDUCTASE NRFD"/>
    <property type="match status" value="1"/>
</dbReference>
<dbReference type="AlphaFoldDB" id="A0A098LIF6"/>
<feature type="transmembrane region" description="Helical" evidence="7">
    <location>
        <begin position="258"/>
        <end position="278"/>
    </location>
</feature>
<sequence>MNDDPIVAESLVLNNRTQNDVKEDILAPLNTNALNNWKIAMAISVIMIITGGYCLGKTWWDGVGMWGEDKTINWAWDITNFVWWIGIGHAGTLISAILLLFRAKWRSSINRAAEAMTICAVLCSALFIAAHLGRPWLIYYIIPYPNRQEIWVNFNSPLVWDAFAVTTYLTVSVIYWYFGLIPDLGLLANRSKGIRKKIYDLLSLGWNNNIELWRRYEPMMYVLAGLATALVVSVHSVVSMDFSTGIVPGWHSTIFPPYFVAGAIHSGFAMVLTLMILIRKVLKLESYITIRHIENMNKIVLFMAGLVGIAYLTEAFIAFYSANGFEIYQMLYRLMGDYAKYYFLINLFNFILPQLLWKKSLRRNILFSFILSIIVNIGMWMERYVIIVVSLSRDFLPSSWSVFAPTIYDVGVFIFSLGLFFSLFLLFVRYLPVINISEVRSMV</sequence>
<reference evidence="8 9" key="1">
    <citation type="submission" date="2014-09" db="EMBL/GenBank/DDBJ databases">
        <title>Sporocytophaga myxococcoides PG-01 genome sequencing.</title>
        <authorList>
            <person name="Liu L."/>
            <person name="Gao P.J."/>
            <person name="Chen G.J."/>
            <person name="Wang L.S."/>
        </authorList>
    </citation>
    <scope>NUCLEOTIDE SEQUENCE [LARGE SCALE GENOMIC DNA]</scope>
    <source>
        <strain evidence="8 9">PG-01</strain>
    </source>
</reference>
<feature type="transmembrane region" description="Helical" evidence="7">
    <location>
        <begin position="162"/>
        <end position="187"/>
    </location>
</feature>
<dbReference type="RefSeq" id="WP_045465023.1">
    <property type="nucleotide sequence ID" value="NZ_BBLT01000006.1"/>
</dbReference>
<feature type="transmembrane region" description="Helical" evidence="7">
    <location>
        <begin position="299"/>
        <end position="321"/>
    </location>
</feature>
<evidence type="ECO:0000256" key="7">
    <source>
        <dbReference type="SAM" id="Phobius"/>
    </source>
</evidence>
<evidence type="ECO:0000256" key="4">
    <source>
        <dbReference type="ARBA" id="ARBA00022692"/>
    </source>
</evidence>
<dbReference type="STRING" id="153721.MYP_3172"/>
<feature type="transmembrane region" description="Helical" evidence="7">
    <location>
        <begin position="341"/>
        <end position="357"/>
    </location>
</feature>
<gene>
    <name evidence="8" type="ORF">MYP_3172</name>
</gene>
<keyword evidence="3" id="KW-1003">Cell membrane</keyword>
<keyword evidence="6 7" id="KW-0472">Membrane</keyword>
<name>A0A098LIF6_9BACT</name>
<dbReference type="eggNOG" id="COG5557">
    <property type="taxonomic scope" value="Bacteria"/>
</dbReference>
<feature type="transmembrane region" description="Helical" evidence="7">
    <location>
        <begin position="369"/>
        <end position="391"/>
    </location>
</feature>
<evidence type="ECO:0000256" key="2">
    <source>
        <dbReference type="ARBA" id="ARBA00008929"/>
    </source>
</evidence>
<dbReference type="EMBL" id="BBLT01000006">
    <property type="protein sequence ID" value="GAL85943.1"/>
    <property type="molecule type" value="Genomic_DNA"/>
</dbReference>
<comment type="subcellular location">
    <subcellularLocation>
        <location evidence="1">Cell membrane</location>
        <topology evidence="1">Multi-pass membrane protein</topology>
    </subcellularLocation>
</comment>
<evidence type="ECO:0000256" key="5">
    <source>
        <dbReference type="ARBA" id="ARBA00022989"/>
    </source>
</evidence>
<evidence type="ECO:0000256" key="1">
    <source>
        <dbReference type="ARBA" id="ARBA00004651"/>
    </source>
</evidence>
<dbReference type="Proteomes" id="UP000030185">
    <property type="component" value="Unassembled WGS sequence"/>
</dbReference>
<keyword evidence="5 7" id="KW-1133">Transmembrane helix</keyword>
<feature type="transmembrane region" description="Helical" evidence="7">
    <location>
        <begin position="411"/>
        <end position="432"/>
    </location>
</feature>
<feature type="transmembrane region" description="Helical" evidence="7">
    <location>
        <begin position="80"/>
        <end position="101"/>
    </location>
</feature>
<dbReference type="OrthoDB" id="9806499at2"/>
<protein>
    <submittedName>
        <fullName evidence="8">FeS cluster containing hydrogenase</fullName>
    </submittedName>
</protein>
<dbReference type="Pfam" id="PF03916">
    <property type="entry name" value="NrfD"/>
    <property type="match status" value="1"/>
</dbReference>
<keyword evidence="4 7" id="KW-0812">Transmembrane</keyword>
<feature type="transmembrane region" description="Helical" evidence="7">
    <location>
        <begin position="219"/>
        <end position="238"/>
    </location>
</feature>
<dbReference type="GO" id="GO:0005886">
    <property type="term" value="C:plasma membrane"/>
    <property type="evidence" value="ECO:0007669"/>
    <property type="project" value="UniProtKB-SubCell"/>
</dbReference>
<evidence type="ECO:0000313" key="8">
    <source>
        <dbReference type="EMBL" id="GAL85943.1"/>
    </source>
</evidence>
<comment type="caution">
    <text evidence="8">The sequence shown here is derived from an EMBL/GenBank/DDBJ whole genome shotgun (WGS) entry which is preliminary data.</text>
</comment>
<evidence type="ECO:0000256" key="3">
    <source>
        <dbReference type="ARBA" id="ARBA00022475"/>
    </source>
</evidence>
<keyword evidence="9" id="KW-1185">Reference proteome</keyword>
<comment type="similarity">
    <text evidence="2">Belongs to the NrfD family.</text>
</comment>
<proteinExistence type="inferred from homology"/>
<dbReference type="PANTHER" id="PTHR43044">
    <property type="match status" value="1"/>
</dbReference>